<dbReference type="AlphaFoldDB" id="A0A9X1BA40"/>
<proteinExistence type="predicted"/>
<dbReference type="GO" id="GO:0004134">
    <property type="term" value="F:4-alpha-glucanotransferase activity"/>
    <property type="evidence" value="ECO:0007669"/>
    <property type="project" value="InterPro"/>
</dbReference>
<dbReference type="Gene3D" id="1.50.10.10">
    <property type="match status" value="1"/>
</dbReference>
<evidence type="ECO:0000259" key="2">
    <source>
        <dbReference type="Pfam" id="PF12439"/>
    </source>
</evidence>
<comment type="caution">
    <text evidence="3">The sequence shown here is derived from an EMBL/GenBank/DDBJ whole genome shotgun (WGS) entry which is preliminary data.</text>
</comment>
<feature type="domain" description="Glycogen debranching enzyme bacterial and archaeal type N-terminal" evidence="2">
    <location>
        <begin position="35"/>
        <end position="261"/>
    </location>
</feature>
<keyword evidence="4" id="KW-1185">Reference proteome</keyword>
<dbReference type="EMBL" id="NRSD01000015">
    <property type="protein sequence ID" value="MBK1645710.1"/>
    <property type="molecule type" value="Genomic_DNA"/>
</dbReference>
<dbReference type="InterPro" id="IPR032790">
    <property type="entry name" value="GDE_C"/>
</dbReference>
<dbReference type="InterPro" id="IPR024742">
    <property type="entry name" value="Glycogen_debranch_N"/>
</dbReference>
<gene>
    <name evidence="3" type="ORF">CKO25_13835</name>
</gene>
<dbReference type="PANTHER" id="PTHR10569:SF2">
    <property type="entry name" value="GLYCOGEN DEBRANCHING ENZYME"/>
    <property type="match status" value="1"/>
</dbReference>
<sequence>MSTRRDQRPFDETLEAVRLRCGRAVCGSLAEAERREWWLANGRGGYAAGTLAGTLTRGYHGLLVAPLDPPLGRRLVVVKLDATLDDGERQWPLHANRWAGDQVTPNGFQWLESFTLEGRMPVWHWACGEHLIEQRVWLPRGSNAVWVVYRCRRTRIAADTQAGTATGTGGPLRLRLALLVADRDHHAVGGALDGVEVAATATRAVMPLRGGHRLACAVVGGRFELDLALCEGFDLPAERARGLSDRDGHLRLGWATVTLDGTRWSGVLAGVDPLPLDPDPATSLAAFRDREVRLQQAARAANAVATAWPPWVERLVLAAEAFLIERALGGGETQPDGVGGRATTGMSVIAGYPWFGDWGRDTMIAVPGLTLATGRLGDARRILETFAGFVDRGMLPNRFPGAGETPVYNTVDAALWYLEAWRAYLAVSADWDALAAVFPVLESIIAQYRSGTRYGIVMDPRDGLVRAGEPGVALTWMDAQVGDWVVTPRIGKPVEINALWYQGLCTMAACAARLGRDGAPYRDLAARTRDGFARFVRPDGLGLYDVLDGPDGDDARIRPNQIFAVSLSHSPLAPAEQAAVVATCARHLLCSYGLRSLAPGDPDYCGRYEGDVRQRDRAYHQGTVWAWLLGPFALASHRVTGDAAAARSLLEPIGDHLSDAGLGSVSEIFDGDPPHDPRGCPAQAWSVACILEAWARLARETRAAAGTGAGGGVGR</sequence>
<reference evidence="3 4" key="1">
    <citation type="journal article" date="2020" name="Microorganisms">
        <title>Osmotic Adaptation and Compatible Solute Biosynthesis of Phototrophic Bacteria as Revealed from Genome Analyses.</title>
        <authorList>
            <person name="Imhoff J.F."/>
            <person name="Rahn T."/>
            <person name="Kunzel S."/>
            <person name="Keller A."/>
            <person name="Neulinger S.C."/>
        </authorList>
    </citation>
    <scope>NUCLEOTIDE SEQUENCE [LARGE SCALE GENOMIC DNA]</scope>
    <source>
        <strain evidence="3 4">DSM 21303</strain>
    </source>
</reference>
<dbReference type="FunFam" id="1.50.10.10:FF:000073">
    <property type="entry name" value="Glycogen debranching enzyme, hypothetical (TreX-like)"/>
    <property type="match status" value="1"/>
</dbReference>
<dbReference type="InterPro" id="IPR010401">
    <property type="entry name" value="AGL/Gdb1"/>
</dbReference>
<dbReference type="RefSeq" id="WP_200388523.1">
    <property type="nucleotide sequence ID" value="NZ_NRSD01000015.1"/>
</dbReference>
<name>A0A9X1BA40_9GAMM</name>
<dbReference type="InterPro" id="IPR012341">
    <property type="entry name" value="6hp_glycosidase-like_sf"/>
</dbReference>
<feature type="domain" description="Glycogen debranching enzyme C-terminal" evidence="1">
    <location>
        <begin position="342"/>
        <end position="692"/>
    </location>
</feature>
<dbReference type="GO" id="GO:0004135">
    <property type="term" value="F:amylo-alpha-1,6-glucosidase activity"/>
    <property type="evidence" value="ECO:0007669"/>
    <property type="project" value="InterPro"/>
</dbReference>
<dbReference type="InterPro" id="IPR008928">
    <property type="entry name" value="6-hairpin_glycosidase_sf"/>
</dbReference>
<protein>
    <submittedName>
        <fullName evidence="3">Glycogen debranching protein</fullName>
    </submittedName>
</protein>
<dbReference type="Pfam" id="PF12439">
    <property type="entry name" value="GDE_N"/>
    <property type="match status" value="1"/>
</dbReference>
<organism evidence="3 4">
    <name type="scientific">Thiocapsa imhoffii</name>
    <dbReference type="NCBI Taxonomy" id="382777"/>
    <lineage>
        <taxon>Bacteria</taxon>
        <taxon>Pseudomonadati</taxon>
        <taxon>Pseudomonadota</taxon>
        <taxon>Gammaproteobacteria</taxon>
        <taxon>Chromatiales</taxon>
        <taxon>Chromatiaceae</taxon>
        <taxon>Thiocapsa</taxon>
    </lineage>
</organism>
<dbReference type="PANTHER" id="PTHR10569">
    <property type="entry name" value="GLYCOGEN DEBRANCHING ENZYME"/>
    <property type="match status" value="1"/>
</dbReference>
<evidence type="ECO:0000313" key="4">
    <source>
        <dbReference type="Proteomes" id="UP001138802"/>
    </source>
</evidence>
<dbReference type="GO" id="GO:0005980">
    <property type="term" value="P:glycogen catabolic process"/>
    <property type="evidence" value="ECO:0007669"/>
    <property type="project" value="InterPro"/>
</dbReference>
<evidence type="ECO:0000313" key="3">
    <source>
        <dbReference type="EMBL" id="MBK1645710.1"/>
    </source>
</evidence>
<dbReference type="Pfam" id="PF06202">
    <property type="entry name" value="GDE_C"/>
    <property type="match status" value="1"/>
</dbReference>
<dbReference type="SUPFAM" id="SSF48208">
    <property type="entry name" value="Six-hairpin glycosidases"/>
    <property type="match status" value="1"/>
</dbReference>
<evidence type="ECO:0000259" key="1">
    <source>
        <dbReference type="Pfam" id="PF06202"/>
    </source>
</evidence>
<accession>A0A9X1BA40</accession>
<dbReference type="Proteomes" id="UP001138802">
    <property type="component" value="Unassembled WGS sequence"/>
</dbReference>